<evidence type="ECO:0000256" key="9">
    <source>
        <dbReference type="SAM" id="Phobius"/>
    </source>
</evidence>
<keyword evidence="8 9" id="KW-0472">Membrane</keyword>
<evidence type="ECO:0000256" key="5">
    <source>
        <dbReference type="ARBA" id="ARBA00022989"/>
    </source>
</evidence>
<organism evidence="10 11">
    <name type="scientific">Nostoc cf. edaphicum LEGE 07299</name>
    <dbReference type="NCBI Taxonomy" id="2777974"/>
    <lineage>
        <taxon>Bacteria</taxon>
        <taxon>Bacillati</taxon>
        <taxon>Cyanobacteriota</taxon>
        <taxon>Cyanophyceae</taxon>
        <taxon>Nostocales</taxon>
        <taxon>Nostocaceae</taxon>
        <taxon>Nostoc</taxon>
    </lineage>
</organism>
<keyword evidence="6" id="KW-0157">Chromophore</keyword>
<keyword evidence="5 9" id="KW-1133">Transmembrane helix</keyword>
<proteinExistence type="predicted"/>
<dbReference type="EMBL" id="JADEXF010000691">
    <property type="protein sequence ID" value="MBE9106955.1"/>
    <property type="molecule type" value="Genomic_DNA"/>
</dbReference>
<dbReference type="Pfam" id="PF00421">
    <property type="entry name" value="PSII"/>
    <property type="match status" value="1"/>
</dbReference>
<evidence type="ECO:0000256" key="2">
    <source>
        <dbReference type="ARBA" id="ARBA00022494"/>
    </source>
</evidence>
<gene>
    <name evidence="10" type="ORF">IQ229_19090</name>
</gene>
<evidence type="ECO:0000256" key="1">
    <source>
        <dbReference type="ARBA" id="ARBA00004636"/>
    </source>
</evidence>
<dbReference type="InterPro" id="IPR000932">
    <property type="entry name" value="PS_antenna-like"/>
</dbReference>
<keyword evidence="2" id="KW-0148">Chlorophyll</keyword>
<dbReference type="Gene3D" id="3.10.680.10">
    <property type="entry name" value="Photosystem II CP47 reaction center protein"/>
    <property type="match status" value="1"/>
</dbReference>
<accession>A0ABR9U3U3</accession>
<protein>
    <submittedName>
        <fullName evidence="10">Photosystem II chlorophyll-binding protein CP47</fullName>
    </submittedName>
</protein>
<evidence type="ECO:0000256" key="6">
    <source>
        <dbReference type="ARBA" id="ARBA00022991"/>
    </source>
</evidence>
<reference evidence="10 11" key="1">
    <citation type="submission" date="2020-10" db="EMBL/GenBank/DDBJ databases">
        <authorList>
            <person name="Castelo-Branco R."/>
            <person name="Eusebio N."/>
            <person name="Adriana R."/>
            <person name="Vieira A."/>
            <person name="Brugerolle De Fraissinette N."/>
            <person name="Rezende De Castro R."/>
            <person name="Schneider M.P."/>
            <person name="Vasconcelos V."/>
            <person name="Leao P.N."/>
        </authorList>
    </citation>
    <scope>NUCLEOTIDE SEQUENCE [LARGE SCALE GENOMIC DNA]</scope>
    <source>
        <strain evidence="10 11">LEGE 07299</strain>
    </source>
</reference>
<evidence type="ECO:0000256" key="4">
    <source>
        <dbReference type="ARBA" id="ARBA00022692"/>
    </source>
</evidence>
<keyword evidence="4 9" id="KW-0812">Transmembrane</keyword>
<sequence>FRTGPMVKGDGIAQSWQGHAVFKDSEGRELTVRRLPNFFETFPVILTDADGIVRADIPFRRAESKYSFEQSGVTVSFYGGDLNGKTFTEPADVKKYARKAQGGEIFEFDRETLNSDGVFRTSPRGWFTFGHAVFALLFFFGHLWHGARTIYRDVFAGVDADLEEQVEWGLFQKVGDKSTRRKEAL</sequence>
<evidence type="ECO:0000256" key="7">
    <source>
        <dbReference type="ARBA" id="ARBA00023078"/>
    </source>
</evidence>
<comment type="subcellular location">
    <subcellularLocation>
        <location evidence="1">Cellular thylakoid membrane</location>
        <topology evidence="1">Multi-pass membrane protein</topology>
    </subcellularLocation>
</comment>
<keyword evidence="11" id="KW-1185">Reference proteome</keyword>
<feature type="transmembrane region" description="Helical" evidence="9">
    <location>
        <begin position="125"/>
        <end position="144"/>
    </location>
</feature>
<evidence type="ECO:0000256" key="8">
    <source>
        <dbReference type="ARBA" id="ARBA00023136"/>
    </source>
</evidence>
<feature type="non-terminal residue" evidence="10">
    <location>
        <position position="1"/>
    </location>
</feature>
<dbReference type="Proteomes" id="UP000647836">
    <property type="component" value="Unassembled WGS sequence"/>
</dbReference>
<evidence type="ECO:0000313" key="10">
    <source>
        <dbReference type="EMBL" id="MBE9106955.1"/>
    </source>
</evidence>
<keyword evidence="3" id="KW-0602">Photosynthesis</keyword>
<dbReference type="SUPFAM" id="SSF161077">
    <property type="entry name" value="Photosystem II antenna protein-like"/>
    <property type="match status" value="1"/>
</dbReference>
<name>A0ABR9U3U3_9NOSO</name>
<keyword evidence="7" id="KW-0793">Thylakoid</keyword>
<dbReference type="InterPro" id="IPR036001">
    <property type="entry name" value="PS_II_antenna-like_sf"/>
</dbReference>
<evidence type="ECO:0000313" key="11">
    <source>
        <dbReference type="Proteomes" id="UP000647836"/>
    </source>
</evidence>
<comment type="caution">
    <text evidence="10">The sequence shown here is derived from an EMBL/GenBank/DDBJ whole genome shotgun (WGS) entry which is preliminary data.</text>
</comment>
<evidence type="ECO:0000256" key="3">
    <source>
        <dbReference type="ARBA" id="ARBA00022531"/>
    </source>
</evidence>